<evidence type="ECO:0000256" key="1">
    <source>
        <dbReference type="SAM" id="MobiDB-lite"/>
    </source>
</evidence>
<sequence>MMRARRVVAALSPHVPLYFHVQRRLYTPIWQPDPAVDYVAPLRESDENRTLWASSAPIANVSDAITAWIRFGNDPVLHTALPVIHAGQNEQKTTTTMTKEGSSSSLSLSSLPLPTSTSPFATVEDYMGTNMVFGSPEHVKDSAAVWASYFERRYLSQLRQSRRTAANHVGLVNAPDVFTDEADRPETKWSQDTRFRERAYMAEKFLKEKVANMQQLERALKQAKPAEYLAFHDALQQQILTLIPLPSPSVWHYGGARRTQWAERFVPLSHEAQQFFTTVLAEDLKKAGNAPEKVLQKVAAVFTEVGKILLQRYRRCLGGREWSALAPHEKDEFCMKEVERWKQQVEVGEFDPPLEGDNDPPSTEWQSEHDAIMQLMTATIDGLSFSALEFWTHTIRCEEMETEHIHTEKRVRAISAAARRAMYDNTSYEAVLQGIVDAVAKGQLDMDAAGFIPHMNDIWCQLNYAKFGAATVTQHTTTARRQLNYFHAGLLKEVAATAALYYATKPLSSSLDYASPYKFRRSLVGLFSTYGVEMVYAVQRPLLFSAANLAKAEDLIRGVVKNVARPFGERRRAKLKQLRANHQRLATPVQEVVVSAVVSELLESGADMSEAKKAEEKKESVTFWPLGARRVVSYDWPTPHFDALKRRVAAAGAAVTAQSTKEIQEIKRHAFVEVSLWRRVTAEEMKQRRDAVEEETLRVADAVRAIPPLAQVQQYATSLYERIEDAAPTPAATDINAKSEKEDDESSWEFVVMLDDRVVLNPNQAAELYLPYMDASGVPIPQGECRVRVRGFDVDLNPTLNPALCSEAFSMPFQVFDAIPQLVQQFFGTAKPSVDEVSHIPSSKFIPFCAFLREAGLDVPVQCEFEAGQVLNAEGDVFMEYFFNLLRSDRFHRSCAQAGLTEMQRVIEPSCRAHWEVHHPGANEAEWAEARRRVLDRAMEKEREWWFPNEMLDVTGMLPGGNHGLRFPMYPATVRYGRELCTLLAAEGEFDNNNGLSATCAVNGTGAAESITFSTGDHSSSTISMEEALAVAKGALRNAHDRQNTLAAFRLGPLSKHSQVLLFCGINSTEFGGKYARTYTYAFEKAKKELAETFMSGRVVPGVDEDDLLRVSDKEGVDRFASSTHPEQRKTQFVSRVGPGGAPIEDPTADQKTQWGR</sequence>
<dbReference type="Proteomes" id="UP000007350">
    <property type="component" value="Unassembled WGS sequence"/>
</dbReference>
<proteinExistence type="predicted"/>
<feature type="compositionally biased region" description="Low complexity" evidence="1">
    <location>
        <begin position="102"/>
        <end position="111"/>
    </location>
</feature>
<dbReference type="EMBL" id="AHKC01000661">
    <property type="protein sequence ID" value="EKF39634.1"/>
    <property type="molecule type" value="Genomic_DNA"/>
</dbReference>
<evidence type="ECO:0000313" key="2">
    <source>
        <dbReference type="EMBL" id="EKF39634.1"/>
    </source>
</evidence>
<dbReference type="OrthoDB" id="276748at2759"/>
<evidence type="ECO:0000313" key="3">
    <source>
        <dbReference type="Proteomes" id="UP000007350"/>
    </source>
</evidence>
<reference evidence="2 3" key="1">
    <citation type="journal article" date="2012" name="BMC Genomics">
        <title>Comparative genomic analysis of human infective Trypanosoma cruzi lineages with the bat-restricted subspecies T. cruzi marinkellei.</title>
        <authorList>
            <person name="Franzen O."/>
            <person name="Talavera-Lopez C."/>
            <person name="Ochaya S."/>
            <person name="Butler C.E."/>
            <person name="Messenger L.A."/>
            <person name="Lewis M.D."/>
            <person name="Llewellyn M.S."/>
            <person name="Marinkelle C.J."/>
            <person name="Tyler K.M."/>
            <person name="Miles M.A."/>
            <person name="Andersson B."/>
        </authorList>
    </citation>
    <scope>NUCLEOTIDE SEQUENCE [LARGE SCALE GENOMIC DNA]</scope>
    <source>
        <strain evidence="2 3">B7</strain>
    </source>
</reference>
<protein>
    <submittedName>
        <fullName evidence="2">Uncharacterized protein</fullName>
    </submittedName>
</protein>
<feature type="region of interest" description="Disordered" evidence="1">
    <location>
        <begin position="1118"/>
        <end position="1157"/>
    </location>
</feature>
<organism evidence="2 3">
    <name type="scientific">Trypanosoma cruzi marinkellei</name>
    <dbReference type="NCBI Taxonomy" id="85056"/>
    <lineage>
        <taxon>Eukaryota</taxon>
        <taxon>Discoba</taxon>
        <taxon>Euglenozoa</taxon>
        <taxon>Kinetoplastea</taxon>
        <taxon>Metakinetoplastina</taxon>
        <taxon>Trypanosomatida</taxon>
        <taxon>Trypanosomatidae</taxon>
        <taxon>Trypanosoma</taxon>
        <taxon>Schizotrypanum</taxon>
    </lineage>
</organism>
<feature type="region of interest" description="Disordered" evidence="1">
    <location>
        <begin position="90"/>
        <end position="111"/>
    </location>
</feature>
<dbReference type="AlphaFoldDB" id="K2NP82"/>
<keyword evidence="3" id="KW-1185">Reference proteome</keyword>
<accession>K2NP82</accession>
<gene>
    <name evidence="2" type="ORF">MOQ_000134</name>
</gene>
<comment type="caution">
    <text evidence="2">The sequence shown here is derived from an EMBL/GenBank/DDBJ whole genome shotgun (WGS) entry which is preliminary data.</text>
</comment>
<name>K2NP82_TRYCR</name>
<feature type="compositionally biased region" description="Polar residues" evidence="1">
    <location>
        <begin position="90"/>
        <end position="101"/>
    </location>
</feature>